<gene>
    <name evidence="10 13" type="primary">glgB</name>
    <name evidence="13" type="ORF">IAB14_06350</name>
</gene>
<proteinExistence type="inferred from homology"/>
<dbReference type="GO" id="GO:0004553">
    <property type="term" value="F:hydrolase activity, hydrolyzing O-glycosyl compounds"/>
    <property type="evidence" value="ECO:0007669"/>
    <property type="project" value="InterPro"/>
</dbReference>
<comment type="caution">
    <text evidence="13">The sequence shown here is derived from an EMBL/GenBank/DDBJ whole genome shotgun (WGS) entry which is preliminary data.</text>
</comment>
<feature type="active site" description="Proton donor" evidence="10 11">
    <location>
        <position position="361"/>
    </location>
</feature>
<evidence type="ECO:0000256" key="1">
    <source>
        <dbReference type="ARBA" id="ARBA00000826"/>
    </source>
</evidence>
<dbReference type="InterPro" id="IPR037439">
    <property type="entry name" value="Branching_enzy"/>
</dbReference>
<dbReference type="CDD" id="cd02855">
    <property type="entry name" value="E_set_GBE_prok_N"/>
    <property type="match status" value="1"/>
</dbReference>
<dbReference type="Pfam" id="PF00128">
    <property type="entry name" value="Alpha-amylase"/>
    <property type="match status" value="1"/>
</dbReference>
<dbReference type="InterPro" id="IPR006047">
    <property type="entry name" value="GH13_cat_dom"/>
</dbReference>
<evidence type="ECO:0000259" key="12">
    <source>
        <dbReference type="SMART" id="SM00642"/>
    </source>
</evidence>
<dbReference type="InterPro" id="IPR044143">
    <property type="entry name" value="GlgB_N_E_set_prok"/>
</dbReference>
<dbReference type="GO" id="GO:0043169">
    <property type="term" value="F:cation binding"/>
    <property type="evidence" value="ECO:0007669"/>
    <property type="project" value="InterPro"/>
</dbReference>
<dbReference type="InterPro" id="IPR014756">
    <property type="entry name" value="Ig_E-set"/>
</dbReference>
<comment type="catalytic activity">
    <reaction evidence="1 10">
        <text>Transfers a segment of a (1-&gt;4)-alpha-D-glucan chain to a primary hydroxy group in a similar glucan chain.</text>
        <dbReference type="EC" id="2.4.1.18"/>
    </reaction>
</comment>
<dbReference type="SUPFAM" id="SSF81296">
    <property type="entry name" value="E set domains"/>
    <property type="match status" value="1"/>
</dbReference>
<dbReference type="PANTHER" id="PTHR43651:SF3">
    <property type="entry name" value="1,4-ALPHA-GLUCAN-BRANCHING ENZYME"/>
    <property type="match status" value="1"/>
</dbReference>
<evidence type="ECO:0000256" key="2">
    <source>
        <dbReference type="ARBA" id="ARBA00002953"/>
    </source>
</evidence>
<evidence type="ECO:0000256" key="4">
    <source>
        <dbReference type="ARBA" id="ARBA00009000"/>
    </source>
</evidence>
<dbReference type="InterPro" id="IPR013780">
    <property type="entry name" value="Glyco_hydro_b"/>
</dbReference>
<dbReference type="Pfam" id="PF02806">
    <property type="entry name" value="Alpha-amylase_C"/>
    <property type="match status" value="1"/>
</dbReference>
<evidence type="ECO:0000313" key="14">
    <source>
        <dbReference type="Proteomes" id="UP000886891"/>
    </source>
</evidence>
<evidence type="ECO:0000256" key="8">
    <source>
        <dbReference type="ARBA" id="ARBA00023056"/>
    </source>
</evidence>
<dbReference type="SUPFAM" id="SSF51011">
    <property type="entry name" value="Glycosyl hydrolase domain"/>
    <property type="match status" value="1"/>
</dbReference>
<dbReference type="Proteomes" id="UP000886891">
    <property type="component" value="Unassembled WGS sequence"/>
</dbReference>
<dbReference type="AlphaFoldDB" id="A0A9D1SXZ7"/>
<comment type="subunit">
    <text evidence="10">Monomer.</text>
</comment>
<dbReference type="InterPro" id="IPR017853">
    <property type="entry name" value="GH"/>
</dbReference>
<dbReference type="InterPro" id="IPR006048">
    <property type="entry name" value="A-amylase/branching_C"/>
</dbReference>
<dbReference type="InterPro" id="IPR006407">
    <property type="entry name" value="GlgB"/>
</dbReference>
<keyword evidence="5 10" id="KW-0321">Glycogen metabolism</keyword>
<evidence type="ECO:0000256" key="7">
    <source>
        <dbReference type="ARBA" id="ARBA00022679"/>
    </source>
</evidence>
<organism evidence="13 14">
    <name type="scientific">Candidatus Stercoripulliclostridium merdipullorum</name>
    <dbReference type="NCBI Taxonomy" id="2840952"/>
    <lineage>
        <taxon>Bacteria</taxon>
        <taxon>Bacillati</taxon>
        <taxon>Bacillota</taxon>
        <taxon>Clostridia</taxon>
        <taxon>Eubacteriales</taxon>
        <taxon>Candidatus Stercoripulliclostridium</taxon>
    </lineage>
</organism>
<dbReference type="EMBL" id="DVOH01000051">
    <property type="protein sequence ID" value="HIV00714.1"/>
    <property type="molecule type" value="Genomic_DNA"/>
</dbReference>
<protein>
    <recommendedName>
        <fullName evidence="10">1,4-alpha-glucan branching enzyme GlgB</fullName>
        <ecNumber evidence="10">2.4.1.18</ecNumber>
    </recommendedName>
    <alternativeName>
        <fullName evidence="10">1,4-alpha-D-glucan:1,4-alpha-D-glucan 6-glucosyl-transferase</fullName>
    </alternativeName>
    <alternativeName>
        <fullName evidence="10">Alpha-(1-&gt;4)-glucan branching enzyme</fullName>
    </alternativeName>
    <alternativeName>
        <fullName evidence="10">Glycogen branching enzyme</fullName>
        <shortName evidence="10">BE</shortName>
    </alternativeName>
</protein>
<dbReference type="Pfam" id="PF02922">
    <property type="entry name" value="CBM_48"/>
    <property type="match status" value="1"/>
</dbReference>
<dbReference type="InterPro" id="IPR004193">
    <property type="entry name" value="Glyco_hydro_13_N"/>
</dbReference>
<comment type="pathway">
    <text evidence="3 10">Glycan biosynthesis; glycogen biosynthesis.</text>
</comment>
<keyword evidence="9 10" id="KW-0119">Carbohydrate metabolism</keyword>
<dbReference type="NCBIfam" id="NF003811">
    <property type="entry name" value="PRK05402.1"/>
    <property type="match status" value="1"/>
</dbReference>
<dbReference type="Gene3D" id="2.60.40.1180">
    <property type="entry name" value="Golgi alpha-mannosidase II"/>
    <property type="match status" value="1"/>
</dbReference>
<dbReference type="FunFam" id="3.20.20.80:FF:000003">
    <property type="entry name" value="1,4-alpha-glucan branching enzyme GlgB"/>
    <property type="match status" value="1"/>
</dbReference>
<reference evidence="13" key="1">
    <citation type="submission" date="2020-10" db="EMBL/GenBank/DDBJ databases">
        <authorList>
            <person name="Gilroy R."/>
        </authorList>
    </citation>
    <scope>NUCLEOTIDE SEQUENCE</scope>
    <source>
        <strain evidence="13">23406</strain>
    </source>
</reference>
<dbReference type="GO" id="GO:0003844">
    <property type="term" value="F:1,4-alpha-glucan branching enzyme activity"/>
    <property type="evidence" value="ECO:0007669"/>
    <property type="project" value="UniProtKB-UniRule"/>
</dbReference>
<name>A0A9D1SXZ7_9FIRM</name>
<dbReference type="SMART" id="SM00642">
    <property type="entry name" value="Aamy"/>
    <property type="match status" value="1"/>
</dbReference>
<evidence type="ECO:0000256" key="9">
    <source>
        <dbReference type="ARBA" id="ARBA00023277"/>
    </source>
</evidence>
<feature type="domain" description="Glycosyl hydrolase family 13 catalytic" evidence="12">
    <location>
        <begin position="151"/>
        <end position="499"/>
    </location>
</feature>
<dbReference type="SUPFAM" id="SSF51445">
    <property type="entry name" value="(Trans)glycosidases"/>
    <property type="match status" value="1"/>
</dbReference>
<dbReference type="PANTHER" id="PTHR43651">
    <property type="entry name" value="1,4-ALPHA-GLUCAN-BRANCHING ENZYME"/>
    <property type="match status" value="1"/>
</dbReference>
<evidence type="ECO:0000256" key="11">
    <source>
        <dbReference type="PIRSR" id="PIRSR000463-1"/>
    </source>
</evidence>
<keyword evidence="6 10" id="KW-0328">Glycosyltransferase</keyword>
<dbReference type="PIRSF" id="PIRSF000463">
    <property type="entry name" value="GlgB"/>
    <property type="match status" value="1"/>
</dbReference>
<evidence type="ECO:0000256" key="6">
    <source>
        <dbReference type="ARBA" id="ARBA00022676"/>
    </source>
</evidence>
<dbReference type="InterPro" id="IPR013783">
    <property type="entry name" value="Ig-like_fold"/>
</dbReference>
<evidence type="ECO:0000256" key="5">
    <source>
        <dbReference type="ARBA" id="ARBA00022600"/>
    </source>
</evidence>
<dbReference type="Gene3D" id="2.60.40.10">
    <property type="entry name" value="Immunoglobulins"/>
    <property type="match status" value="1"/>
</dbReference>
<dbReference type="NCBIfam" id="NF008967">
    <property type="entry name" value="PRK12313.1"/>
    <property type="match status" value="1"/>
</dbReference>
<keyword evidence="8 10" id="KW-0320">Glycogen biosynthesis</keyword>
<dbReference type="HAMAP" id="MF_00685">
    <property type="entry name" value="GlgB"/>
    <property type="match status" value="1"/>
</dbReference>
<feature type="active site" description="Nucleophile" evidence="10 11">
    <location>
        <position position="308"/>
    </location>
</feature>
<dbReference type="GO" id="GO:0005829">
    <property type="term" value="C:cytosol"/>
    <property type="evidence" value="ECO:0007669"/>
    <property type="project" value="TreeGrafter"/>
</dbReference>
<dbReference type="Gene3D" id="3.20.20.80">
    <property type="entry name" value="Glycosidases"/>
    <property type="match status" value="1"/>
</dbReference>
<dbReference type="CDD" id="cd11322">
    <property type="entry name" value="AmyAc_Glg_BE"/>
    <property type="match status" value="1"/>
</dbReference>
<sequence>MTAKSTLNFPIYLFNEGTNFESYRMMKVAYVVHDGKKCWRFRCWAPNARSVSVVGDFNAWDRGKNPMQPVGGGIWEGFVRGLKRFDNYKFSVEGADGQVFMKADPFALHAETPPATASKIYDIGGYKWGDEAYYQARQGKNPYESPMNIYEMHLGSWRKHEDGNYFSYRDVAKDLVPYLKDMGYTHVELMPLTEHPFEGSWGYQVSGLFAPTSRFGTPHDLMYLIDCLHQAGIGVILDMVLSHFPKDRHGLYEFDGTSQYEYDDPLKREHKGWGTMVFDYGKPAVRSFLISAACFWIEYYHIDGLRLDAVASMLYLDYDRKNGEWRPNKFGGNYNLEAIQFLQTLNKAILTRYPGVVTVAEESTAFPMVTMPPDLGGLGFNFKWNMGWMNDILDYVKIDPFFRKGAHNKLTFSISYAFNENFILPFSHDEVVHGKASMISKMPGNYHDKFAALKSLYAYQMAHPGKKLNFMGNEFGQFIEWNYQKQLDWLLLEYDSHFQLKKFVHDLNRFYLDNPPFYELDDTYDGFKWIIVDDNIQNVVAFMRVDKSDRKVIVLINFSDVKREGYEFGVPDEGDYEVALNSNAAVYGGDSTLKEIYTSEPKENHGFANTVTIDLEGNSAVYLRLIPKKEEALC</sequence>
<dbReference type="GO" id="GO:0005978">
    <property type="term" value="P:glycogen biosynthetic process"/>
    <property type="evidence" value="ECO:0007669"/>
    <property type="project" value="UniProtKB-UniRule"/>
</dbReference>
<dbReference type="NCBIfam" id="TIGR01515">
    <property type="entry name" value="branching_enzym"/>
    <property type="match status" value="1"/>
</dbReference>
<evidence type="ECO:0000256" key="3">
    <source>
        <dbReference type="ARBA" id="ARBA00004964"/>
    </source>
</evidence>
<reference evidence="13" key="2">
    <citation type="journal article" date="2021" name="PeerJ">
        <title>Extensive microbial diversity within the chicken gut microbiome revealed by metagenomics and culture.</title>
        <authorList>
            <person name="Gilroy R."/>
            <person name="Ravi A."/>
            <person name="Getino M."/>
            <person name="Pursley I."/>
            <person name="Horton D.L."/>
            <person name="Alikhan N.F."/>
            <person name="Baker D."/>
            <person name="Gharbi K."/>
            <person name="Hall N."/>
            <person name="Watson M."/>
            <person name="Adriaenssens E.M."/>
            <person name="Foster-Nyarko E."/>
            <person name="Jarju S."/>
            <person name="Secka A."/>
            <person name="Antonio M."/>
            <person name="Oren A."/>
            <person name="Chaudhuri R.R."/>
            <person name="La Ragione R."/>
            <person name="Hildebrand F."/>
            <person name="Pallen M.J."/>
        </authorList>
    </citation>
    <scope>NUCLEOTIDE SEQUENCE</scope>
    <source>
        <strain evidence="13">23406</strain>
    </source>
</reference>
<keyword evidence="7 10" id="KW-0808">Transferase</keyword>
<evidence type="ECO:0000256" key="10">
    <source>
        <dbReference type="HAMAP-Rule" id="MF_00685"/>
    </source>
</evidence>
<dbReference type="EC" id="2.4.1.18" evidence="10"/>
<comment type="similarity">
    <text evidence="4 10">Belongs to the glycosyl hydrolase 13 family. GlgB subfamily.</text>
</comment>
<evidence type="ECO:0000313" key="13">
    <source>
        <dbReference type="EMBL" id="HIV00714.1"/>
    </source>
</evidence>
<comment type="function">
    <text evidence="2 10">Catalyzes the formation of the alpha-1,6-glucosidic linkages in glycogen by scission of a 1,4-alpha-linked oligosaccharide from growing alpha-1,4-glucan chains and the subsequent attachment of the oligosaccharide to the alpha-1,6 position.</text>
</comment>
<accession>A0A9D1SXZ7</accession>